<dbReference type="EMBL" id="CP008947">
    <property type="protein sequence ID" value="AII06602.1"/>
    <property type="molecule type" value="Genomic_DNA"/>
</dbReference>
<dbReference type="SUPFAM" id="SSF47203">
    <property type="entry name" value="Acyl-CoA dehydrogenase C-terminal domain-like"/>
    <property type="match status" value="1"/>
</dbReference>
<evidence type="ECO:0000313" key="8">
    <source>
        <dbReference type="EMBL" id="AII06602.1"/>
    </source>
</evidence>
<evidence type="ECO:0000313" key="9">
    <source>
        <dbReference type="Proteomes" id="UP000028488"/>
    </source>
</evidence>
<protein>
    <submittedName>
        <fullName evidence="8">Acyl-CoA dehydrogenase</fullName>
    </submittedName>
</protein>
<keyword evidence="3" id="KW-0285">Flavoprotein</keyword>
<dbReference type="Pfam" id="PF00441">
    <property type="entry name" value="Acyl-CoA_dh_1"/>
    <property type="match status" value="1"/>
</dbReference>
<dbReference type="AlphaFoldDB" id="A0A076EN13"/>
<dbReference type="PANTHER" id="PTHR43884">
    <property type="entry name" value="ACYL-COA DEHYDROGENASE"/>
    <property type="match status" value="1"/>
</dbReference>
<dbReference type="InterPro" id="IPR009100">
    <property type="entry name" value="AcylCoA_DH/oxidase_NM_dom_sf"/>
</dbReference>
<feature type="domain" description="Acyl-CoA dehydrogenase/oxidase C-terminal" evidence="6">
    <location>
        <begin position="211"/>
        <end position="332"/>
    </location>
</feature>
<comment type="cofactor">
    <cofactor evidence="1">
        <name>FAD</name>
        <dbReference type="ChEBI" id="CHEBI:57692"/>
    </cofactor>
</comment>
<dbReference type="Gene3D" id="1.10.540.10">
    <property type="entry name" value="Acyl-CoA dehydrogenase/oxidase, N-terminal domain"/>
    <property type="match status" value="1"/>
</dbReference>
<dbReference type="InterPro" id="IPR037069">
    <property type="entry name" value="AcylCoA_DH/ox_N_sf"/>
</dbReference>
<evidence type="ECO:0000256" key="3">
    <source>
        <dbReference type="ARBA" id="ARBA00022630"/>
    </source>
</evidence>
<dbReference type="GO" id="GO:0003995">
    <property type="term" value="F:acyl-CoA dehydrogenase activity"/>
    <property type="evidence" value="ECO:0007669"/>
    <property type="project" value="TreeGrafter"/>
</dbReference>
<dbReference type="RefSeq" id="WP_112301989.1">
    <property type="nucleotide sequence ID" value="NZ_CP008947.1"/>
</dbReference>
<evidence type="ECO:0000259" key="6">
    <source>
        <dbReference type="Pfam" id="PF00441"/>
    </source>
</evidence>
<accession>A0A076EN13</accession>
<dbReference type="Proteomes" id="UP000028488">
    <property type="component" value="Chromosome"/>
</dbReference>
<dbReference type="PANTHER" id="PTHR43884:SF20">
    <property type="entry name" value="ACYL-COA DEHYDROGENASE FADE28"/>
    <property type="match status" value="1"/>
</dbReference>
<comment type="similarity">
    <text evidence="2">Belongs to the acyl-CoA dehydrogenase family.</text>
</comment>
<evidence type="ECO:0000259" key="7">
    <source>
        <dbReference type="Pfam" id="PF02771"/>
    </source>
</evidence>
<sequence>MDFTRDETQEAVAQVAAGLLARDLDGDALWAAFADADLLTLALPERLGGEGLSVTDVGALLTEVGREAAQVPALATLGFGVLPIVALGDDAQQDALLTGLADGRTFTAALAEPGAQFPARPSVTAVEDGGGYSVTGRVLAVPYAEQAYRILVPTDIGVVLVDPGADGVTLAPTPSASGSPEFAITFAGARGELLAAGDDAVQTLYRIALASIGAVADGLLSGATVLAGEHLATRHQFGKPLATFQAVSQQIADVYVTSRTLHVSALAASWRVSEGLDAQDDLDVMAYWIAAEVPAAMQVLHHLHGGIGVDVTYPLHRYYSTAKDLARLVGGASYRLDLVGARCSSI</sequence>
<organism evidence="8 9">
    <name type="scientific">Rhodococcus opacus</name>
    <name type="common">Nocardia opaca</name>
    <dbReference type="NCBI Taxonomy" id="37919"/>
    <lineage>
        <taxon>Bacteria</taxon>
        <taxon>Bacillati</taxon>
        <taxon>Actinomycetota</taxon>
        <taxon>Actinomycetes</taxon>
        <taxon>Mycobacteriales</taxon>
        <taxon>Nocardiaceae</taxon>
        <taxon>Rhodococcus</taxon>
    </lineage>
</organism>
<dbReference type="InterPro" id="IPR036250">
    <property type="entry name" value="AcylCo_DH-like_C"/>
</dbReference>
<proteinExistence type="inferred from homology"/>
<dbReference type="Gene3D" id="1.20.140.10">
    <property type="entry name" value="Butyryl-CoA Dehydrogenase, subunit A, domain 3"/>
    <property type="match status" value="1"/>
</dbReference>
<evidence type="ECO:0000256" key="5">
    <source>
        <dbReference type="ARBA" id="ARBA00023002"/>
    </source>
</evidence>
<keyword evidence="5" id="KW-0560">Oxidoreductase</keyword>
<reference evidence="8 9" key="1">
    <citation type="submission" date="2014-07" db="EMBL/GenBank/DDBJ databases">
        <title>Genome Sequence of Rhodococcus opacus Strain R7, a Biodegrader of Mono- and Polycyclic Aromatic Hydrocarbons.</title>
        <authorList>
            <person name="Di Gennaro P."/>
            <person name="Zampolli J."/>
            <person name="Presti I."/>
            <person name="Cappelletti M."/>
            <person name="D'Ursi P."/>
            <person name="Orro A."/>
            <person name="Mezzelani A."/>
            <person name="Milanesi L."/>
        </authorList>
    </citation>
    <scope>NUCLEOTIDE SEQUENCE [LARGE SCALE GENOMIC DNA]</scope>
    <source>
        <strain evidence="8 9">R7</strain>
    </source>
</reference>
<dbReference type="SUPFAM" id="SSF56645">
    <property type="entry name" value="Acyl-CoA dehydrogenase NM domain-like"/>
    <property type="match status" value="1"/>
</dbReference>
<name>A0A076EN13_RHOOP</name>
<keyword evidence="4" id="KW-0274">FAD</keyword>
<dbReference type="InterPro" id="IPR046373">
    <property type="entry name" value="Acyl-CoA_Oxase/DH_mid-dom_sf"/>
</dbReference>
<dbReference type="Pfam" id="PF02771">
    <property type="entry name" value="Acyl-CoA_dh_N"/>
    <property type="match status" value="1"/>
</dbReference>
<dbReference type="eggNOG" id="COG1960">
    <property type="taxonomic scope" value="Bacteria"/>
</dbReference>
<dbReference type="InterPro" id="IPR009075">
    <property type="entry name" value="AcylCo_DH/oxidase_C"/>
</dbReference>
<gene>
    <name evidence="8" type="ORF">EP51_19005</name>
</gene>
<evidence type="ECO:0000256" key="4">
    <source>
        <dbReference type="ARBA" id="ARBA00022827"/>
    </source>
</evidence>
<feature type="domain" description="Acyl-CoA dehydrogenase/oxidase N-terminal" evidence="7">
    <location>
        <begin position="5"/>
        <end position="103"/>
    </location>
</feature>
<evidence type="ECO:0000256" key="1">
    <source>
        <dbReference type="ARBA" id="ARBA00001974"/>
    </source>
</evidence>
<evidence type="ECO:0000256" key="2">
    <source>
        <dbReference type="ARBA" id="ARBA00009347"/>
    </source>
</evidence>
<dbReference type="Gene3D" id="2.40.110.10">
    <property type="entry name" value="Butyryl-CoA Dehydrogenase, subunit A, domain 2"/>
    <property type="match status" value="1"/>
</dbReference>
<dbReference type="InterPro" id="IPR013786">
    <property type="entry name" value="AcylCoA_DH/ox_N"/>
</dbReference>
<dbReference type="GO" id="GO:0050660">
    <property type="term" value="F:flavin adenine dinucleotide binding"/>
    <property type="evidence" value="ECO:0007669"/>
    <property type="project" value="InterPro"/>
</dbReference>